<reference evidence="1 2" key="1">
    <citation type="submission" date="2018-03" db="EMBL/GenBank/DDBJ databases">
        <title>Cross-interface Injection: A General Nanoliter Liquid Handling Method Applied to Single Cells Genome Amplification Automated Nanoliter Liquid Handling Applied to Single Cell Multiple Displacement Amplification.</title>
        <authorList>
            <person name="Yun J."/>
            <person name="Xu P."/>
            <person name="Xu J."/>
            <person name="Dai X."/>
            <person name="Wang Y."/>
            <person name="Zheng X."/>
            <person name="Cao C."/>
            <person name="Yi Q."/>
            <person name="Zhu Y."/>
            <person name="Wang L."/>
            <person name="Dong Z."/>
            <person name="Huang Y."/>
            <person name="Huang L."/>
            <person name="Du W."/>
        </authorList>
    </citation>
    <scope>NUCLEOTIDE SEQUENCE [LARGE SCALE GENOMIC DNA]</scope>
    <source>
        <strain evidence="1 2">Z-D1-2</strain>
    </source>
</reference>
<dbReference type="Pfam" id="PF05593">
    <property type="entry name" value="RHS_repeat"/>
    <property type="match status" value="1"/>
</dbReference>
<proteinExistence type="predicted"/>
<evidence type="ECO:0000313" key="2">
    <source>
        <dbReference type="Proteomes" id="UP000240608"/>
    </source>
</evidence>
<evidence type="ECO:0008006" key="3">
    <source>
        <dbReference type="Google" id="ProtNLM"/>
    </source>
</evidence>
<dbReference type="AlphaFoldDB" id="A0A2T4D9T9"/>
<evidence type="ECO:0000313" key="1">
    <source>
        <dbReference type="EMBL" id="PTB90589.1"/>
    </source>
</evidence>
<dbReference type="InterPro" id="IPR031325">
    <property type="entry name" value="RHS_repeat"/>
</dbReference>
<dbReference type="NCBIfam" id="TIGR01643">
    <property type="entry name" value="YD_repeat_2x"/>
    <property type="match status" value="1"/>
</dbReference>
<organism evidence="1 2">
    <name type="scientific">Marivirga lumbricoides</name>
    <dbReference type="NCBI Taxonomy" id="1046115"/>
    <lineage>
        <taxon>Bacteria</taxon>
        <taxon>Pseudomonadati</taxon>
        <taxon>Bacteroidota</taxon>
        <taxon>Cytophagia</taxon>
        <taxon>Cytophagales</taxon>
        <taxon>Marivirgaceae</taxon>
        <taxon>Marivirga</taxon>
    </lineage>
</organism>
<accession>A0A2T4D9T9</accession>
<feature type="non-terminal residue" evidence="1">
    <location>
        <position position="175"/>
    </location>
</feature>
<protein>
    <recommendedName>
        <fullName evidence="3">Type IV secretion protein Rhs</fullName>
    </recommendedName>
</protein>
<dbReference type="EMBL" id="PYVU01000628">
    <property type="protein sequence ID" value="PTB90589.1"/>
    <property type="molecule type" value="Genomic_DNA"/>
</dbReference>
<dbReference type="Proteomes" id="UP000240608">
    <property type="component" value="Unassembled WGS sequence"/>
</dbReference>
<gene>
    <name evidence="1" type="ORF">C9994_17140</name>
</gene>
<dbReference type="Gene3D" id="2.180.10.10">
    <property type="entry name" value="RHS repeat-associated core"/>
    <property type="match status" value="1"/>
</dbReference>
<dbReference type="InterPro" id="IPR006530">
    <property type="entry name" value="YD"/>
</dbReference>
<name>A0A2T4D9T9_9BACT</name>
<sequence>MVERSYELSFRWKTYSIEAEEDEEEEIEDNITAVIAASDLKTAIDNAADKCVADISAMQLSSAEDFCLSTSYLEDELSVSYETGSYHYTLYYYDRAGNLVRTVPPKGVQLLDGNDPASKEALPAHTLTTHYEYNSLGQLVSQRTPDGGITDFIYNNAGQLRFSQNAKQAADNTFS</sequence>
<comment type="caution">
    <text evidence="1">The sequence shown here is derived from an EMBL/GenBank/DDBJ whole genome shotgun (WGS) entry which is preliminary data.</text>
</comment>